<comment type="caution">
    <text evidence="2">The sequence shown here is derived from an EMBL/GenBank/DDBJ whole genome shotgun (WGS) entry which is preliminary data.</text>
</comment>
<keyword evidence="1" id="KW-0732">Signal</keyword>
<gene>
    <name evidence="2" type="ORF">FPE01S_04_03970</name>
</gene>
<feature type="signal peptide" evidence="1">
    <location>
        <begin position="1"/>
        <end position="21"/>
    </location>
</feature>
<protein>
    <recommendedName>
        <fullName evidence="4">Lipoprotein</fullName>
    </recommendedName>
</protein>
<feature type="chain" id="PRO_5002430433" description="Lipoprotein" evidence="1">
    <location>
        <begin position="22"/>
        <end position="191"/>
    </location>
</feature>
<proteinExistence type="predicted"/>
<dbReference type="RefSeq" id="WP_046371115.1">
    <property type="nucleotide sequence ID" value="NZ_BBWV01000004.1"/>
</dbReference>
<dbReference type="AlphaFoldDB" id="A0A0E9N5Q9"/>
<name>A0A0E9N5Q9_9BACT</name>
<sequence>MRQWSLYLLLFAAVSGGWGCAATTTRKSADYYRENREDIEEMIRLYDQSYRHQPFSAGFTDKSYRYYVMEVVTDTVRYIYDTEYDEWRLYGTIMRYNYDTASLRKISQLMEKTKCLWISKTSFFVEEKRETVTYLSFRSAKTVHPFVENKYYILVFLNQPVTHPAVKERISRGDLVRISDLVYFTIGSRYR</sequence>
<evidence type="ECO:0000313" key="2">
    <source>
        <dbReference type="EMBL" id="GAO45154.1"/>
    </source>
</evidence>
<reference evidence="2 3" key="1">
    <citation type="submission" date="2015-04" db="EMBL/GenBank/DDBJ databases">
        <title>Whole genome shotgun sequence of Flavihumibacter petaseus NBRC 106054.</title>
        <authorList>
            <person name="Miyazawa S."/>
            <person name="Hosoyama A."/>
            <person name="Hashimoto M."/>
            <person name="Noguchi M."/>
            <person name="Tsuchikane K."/>
            <person name="Ohji S."/>
            <person name="Yamazoe A."/>
            <person name="Ichikawa N."/>
            <person name="Kimura A."/>
            <person name="Fujita N."/>
        </authorList>
    </citation>
    <scope>NUCLEOTIDE SEQUENCE [LARGE SCALE GENOMIC DNA]</scope>
    <source>
        <strain evidence="2 3">NBRC 106054</strain>
    </source>
</reference>
<evidence type="ECO:0000256" key="1">
    <source>
        <dbReference type="SAM" id="SignalP"/>
    </source>
</evidence>
<evidence type="ECO:0008006" key="4">
    <source>
        <dbReference type="Google" id="ProtNLM"/>
    </source>
</evidence>
<organism evidence="2 3">
    <name type="scientific">Flavihumibacter petaseus NBRC 106054</name>
    <dbReference type="NCBI Taxonomy" id="1220578"/>
    <lineage>
        <taxon>Bacteria</taxon>
        <taxon>Pseudomonadati</taxon>
        <taxon>Bacteroidota</taxon>
        <taxon>Chitinophagia</taxon>
        <taxon>Chitinophagales</taxon>
        <taxon>Chitinophagaceae</taxon>
        <taxon>Flavihumibacter</taxon>
    </lineage>
</organism>
<dbReference type="STRING" id="1220578.FPE01S_04_03970"/>
<dbReference type="EMBL" id="BBWV01000004">
    <property type="protein sequence ID" value="GAO45154.1"/>
    <property type="molecule type" value="Genomic_DNA"/>
</dbReference>
<keyword evidence="3" id="KW-1185">Reference proteome</keyword>
<dbReference type="OrthoDB" id="657186at2"/>
<dbReference type="Proteomes" id="UP000033121">
    <property type="component" value="Unassembled WGS sequence"/>
</dbReference>
<evidence type="ECO:0000313" key="3">
    <source>
        <dbReference type="Proteomes" id="UP000033121"/>
    </source>
</evidence>
<accession>A0A0E9N5Q9</accession>